<accession>S4PCT7</accession>
<reference evidence="2" key="1">
    <citation type="journal article" date="2013" name="BMC Genomics">
        <title>Unscrambling butterfly oogenesis.</title>
        <authorList>
            <person name="Carter J.M."/>
            <person name="Baker S.C."/>
            <person name="Pink R."/>
            <person name="Carter D.R."/>
            <person name="Collins A."/>
            <person name="Tomlin J."/>
            <person name="Gibbs M."/>
            <person name="Breuker C.J."/>
        </authorList>
    </citation>
    <scope>NUCLEOTIDE SEQUENCE</scope>
    <source>
        <tissue evidence="2">Ovary</tissue>
    </source>
</reference>
<evidence type="ECO:0000313" key="2">
    <source>
        <dbReference type="EMBL" id="JAA88579.1"/>
    </source>
</evidence>
<reference evidence="2" key="2">
    <citation type="submission" date="2013-05" db="EMBL/GenBank/DDBJ databases">
        <authorList>
            <person name="Carter J.-M."/>
            <person name="Baker S.C."/>
            <person name="Pink R."/>
            <person name="Carter D.R.F."/>
            <person name="Collins A."/>
            <person name="Tomlin J."/>
            <person name="Gibbs M."/>
            <person name="Breuker C.J."/>
        </authorList>
    </citation>
    <scope>NUCLEOTIDE SEQUENCE</scope>
    <source>
        <tissue evidence="2">Ovary</tissue>
    </source>
</reference>
<name>S4PCT7_9NEOP</name>
<sequence length="314" mass="35166">MVQTVSSLLNKYSKDNSSAFFKHCESILKRSSAQDAPSLEMLELYKFLNFIALTMLRATTKTGAQMVTGFLKKQYKNNITTFAGPIFGEKFSPPCSQAVLKTVSYLNKTNKQVSCVMAKLVLAGVHGEASVKSRLDASVLTHTSWHGLGILQMLFDICEFFGKTWIEVYQLTILTCNAQSWKAIFGFLKTYHKSGSEDPTVPWARVIDDAYLTKYNPQNHPILAAIFRRSIEYAQGEEGGITNAVWAQKHHRIVDKYSSGSEWLLSQLNQEDITVQAGHAGSRGLAAVMNADKRVTISHRVQVNRHEDTTYDDI</sequence>
<dbReference type="AlphaFoldDB" id="S4PCT7"/>
<protein>
    <submittedName>
        <fullName evidence="2">Uncharacterized protein</fullName>
    </submittedName>
</protein>
<comment type="subcellular location">
    <subcellularLocation>
        <location evidence="1">Virion</location>
    </subcellularLocation>
</comment>
<dbReference type="InterPro" id="IPR004902">
    <property type="entry name" value="Rhabdo_ncap_2"/>
</dbReference>
<organism evidence="2">
    <name type="scientific">Pararge aegeria</name>
    <name type="common">speckled wood butterfly</name>
    <dbReference type="NCBI Taxonomy" id="116150"/>
    <lineage>
        <taxon>Eukaryota</taxon>
        <taxon>Metazoa</taxon>
        <taxon>Ecdysozoa</taxon>
        <taxon>Arthropoda</taxon>
        <taxon>Hexapoda</taxon>
        <taxon>Insecta</taxon>
        <taxon>Pterygota</taxon>
        <taxon>Neoptera</taxon>
        <taxon>Endopterygota</taxon>
        <taxon>Lepidoptera</taxon>
        <taxon>Glossata</taxon>
        <taxon>Ditrysia</taxon>
        <taxon>Papilionoidea</taxon>
        <taxon>Nymphalidae</taxon>
        <taxon>Satyrinae</taxon>
        <taxon>Satyrini</taxon>
        <taxon>Parargina</taxon>
        <taxon>Pararge</taxon>
    </lineage>
</organism>
<dbReference type="Pfam" id="PF03216">
    <property type="entry name" value="Rhabdo_ncap_2"/>
    <property type="match status" value="1"/>
</dbReference>
<proteinExistence type="predicted"/>
<dbReference type="EMBL" id="GAIX01003981">
    <property type="protein sequence ID" value="JAA88579.1"/>
    <property type="molecule type" value="Transcribed_RNA"/>
</dbReference>
<evidence type="ECO:0000256" key="1">
    <source>
        <dbReference type="ARBA" id="ARBA00004328"/>
    </source>
</evidence>